<evidence type="ECO:0000256" key="6">
    <source>
        <dbReference type="SAM" id="MobiDB-lite"/>
    </source>
</evidence>
<feature type="transmembrane region" description="Helical" evidence="7">
    <location>
        <begin position="36"/>
        <end position="54"/>
    </location>
</feature>
<reference evidence="10" key="1">
    <citation type="journal article" date="2019" name="Int. J. Syst. Evol. Microbiol.">
        <title>The Global Catalogue of Microorganisms (GCM) 10K type strain sequencing project: providing services to taxonomists for standard genome sequencing and annotation.</title>
        <authorList>
            <consortium name="The Broad Institute Genomics Platform"/>
            <consortium name="The Broad Institute Genome Sequencing Center for Infectious Disease"/>
            <person name="Wu L."/>
            <person name="Ma J."/>
        </authorList>
    </citation>
    <scope>NUCLEOTIDE SEQUENCE [LARGE SCALE GENOMIC DNA]</scope>
    <source>
        <strain evidence="10">JCM 18541</strain>
    </source>
</reference>
<keyword evidence="10" id="KW-1185">Reference proteome</keyword>
<comment type="subcellular location">
    <subcellularLocation>
        <location evidence="1">Cell membrane</location>
        <topology evidence="1">Multi-pass membrane protein</topology>
    </subcellularLocation>
</comment>
<evidence type="ECO:0000256" key="3">
    <source>
        <dbReference type="ARBA" id="ARBA00022692"/>
    </source>
</evidence>
<keyword evidence="5 7" id="KW-0472">Membrane</keyword>
<dbReference type="PANTHER" id="PTHR36115:SF6">
    <property type="entry name" value="PROLINE-RICH ANTIGEN HOMOLOG"/>
    <property type="match status" value="1"/>
</dbReference>
<keyword evidence="3 7" id="KW-0812">Transmembrane</keyword>
<name>A0ABP9BFZ5_9MICC</name>
<evidence type="ECO:0000256" key="2">
    <source>
        <dbReference type="ARBA" id="ARBA00022475"/>
    </source>
</evidence>
<dbReference type="InterPro" id="IPR051791">
    <property type="entry name" value="Pra-immunoreactive"/>
</dbReference>
<feature type="transmembrane region" description="Helical" evidence="7">
    <location>
        <begin position="106"/>
        <end position="126"/>
    </location>
</feature>
<organism evidence="9 10">
    <name type="scientific">Rothia endophytica</name>
    <dbReference type="NCBI Taxonomy" id="1324766"/>
    <lineage>
        <taxon>Bacteria</taxon>
        <taxon>Bacillati</taxon>
        <taxon>Actinomycetota</taxon>
        <taxon>Actinomycetes</taxon>
        <taxon>Micrococcales</taxon>
        <taxon>Micrococcaceae</taxon>
        <taxon>Rothia</taxon>
    </lineage>
</organism>
<dbReference type="Pfam" id="PF06271">
    <property type="entry name" value="RDD"/>
    <property type="match status" value="1"/>
</dbReference>
<gene>
    <name evidence="9" type="ORF">GCM10023352_12600</name>
</gene>
<dbReference type="PANTHER" id="PTHR36115">
    <property type="entry name" value="PROLINE-RICH ANTIGEN HOMOLOG-RELATED"/>
    <property type="match status" value="1"/>
</dbReference>
<protein>
    <submittedName>
        <fullName evidence="9">RDD family protein</fullName>
    </submittedName>
</protein>
<evidence type="ECO:0000313" key="9">
    <source>
        <dbReference type="EMBL" id="GAA4794934.1"/>
    </source>
</evidence>
<keyword evidence="4 7" id="KW-1133">Transmembrane helix</keyword>
<proteinExistence type="predicted"/>
<feature type="transmembrane region" description="Helical" evidence="7">
    <location>
        <begin position="74"/>
        <end position="94"/>
    </location>
</feature>
<evidence type="ECO:0000256" key="5">
    <source>
        <dbReference type="ARBA" id="ARBA00023136"/>
    </source>
</evidence>
<evidence type="ECO:0000259" key="8">
    <source>
        <dbReference type="Pfam" id="PF06271"/>
    </source>
</evidence>
<evidence type="ECO:0000256" key="1">
    <source>
        <dbReference type="ARBA" id="ARBA00004651"/>
    </source>
</evidence>
<dbReference type="InterPro" id="IPR010432">
    <property type="entry name" value="RDD"/>
</dbReference>
<feature type="domain" description="RDD" evidence="8">
    <location>
        <begin position="30"/>
        <end position="138"/>
    </location>
</feature>
<evidence type="ECO:0000256" key="4">
    <source>
        <dbReference type="ARBA" id="ARBA00022989"/>
    </source>
</evidence>
<dbReference type="Proteomes" id="UP001500187">
    <property type="component" value="Unassembled WGS sequence"/>
</dbReference>
<comment type="caution">
    <text evidence="9">The sequence shown here is derived from an EMBL/GenBank/DDBJ whole genome shotgun (WGS) entry which is preliminary data.</text>
</comment>
<sequence>MGSWIDGAPTEQLYPGQDMGRPQRGPGALARPMRRLIAFCLDWFLIEGVFLALSQGPLSGVDTALVDSAQLVIFWLYLVSAVGFMGHTVGHFALGMQVQRLDGQPAGWLTALIRQSMVMLILPVVIMDADHRGLHDRARHTVLTMIR</sequence>
<evidence type="ECO:0000313" key="10">
    <source>
        <dbReference type="Proteomes" id="UP001500187"/>
    </source>
</evidence>
<dbReference type="EMBL" id="BAABKP010000001">
    <property type="protein sequence ID" value="GAA4794934.1"/>
    <property type="molecule type" value="Genomic_DNA"/>
</dbReference>
<accession>A0ABP9BFZ5</accession>
<keyword evidence="2" id="KW-1003">Cell membrane</keyword>
<evidence type="ECO:0000256" key="7">
    <source>
        <dbReference type="SAM" id="Phobius"/>
    </source>
</evidence>
<feature type="region of interest" description="Disordered" evidence="6">
    <location>
        <begin position="1"/>
        <end position="26"/>
    </location>
</feature>